<proteinExistence type="predicted"/>
<accession>A0A7J7MLV5</accession>
<sequence>MKDELSPEAKNDNKSTYMGIGKETVCLNALYTLYPNQWLDNEVFISKSICIYDSMVDSKIANARKKKK</sequence>
<organism evidence="1 2">
    <name type="scientific">Kingdonia uniflora</name>
    <dbReference type="NCBI Taxonomy" id="39325"/>
    <lineage>
        <taxon>Eukaryota</taxon>
        <taxon>Viridiplantae</taxon>
        <taxon>Streptophyta</taxon>
        <taxon>Embryophyta</taxon>
        <taxon>Tracheophyta</taxon>
        <taxon>Spermatophyta</taxon>
        <taxon>Magnoliopsida</taxon>
        <taxon>Ranunculales</taxon>
        <taxon>Circaeasteraceae</taxon>
        <taxon>Kingdonia</taxon>
    </lineage>
</organism>
<gene>
    <name evidence="1" type="ORF">GIB67_039204</name>
</gene>
<dbReference type="Proteomes" id="UP000541444">
    <property type="component" value="Unassembled WGS sequence"/>
</dbReference>
<comment type="caution">
    <text evidence="1">The sequence shown here is derived from an EMBL/GenBank/DDBJ whole genome shotgun (WGS) entry which is preliminary data.</text>
</comment>
<protein>
    <submittedName>
        <fullName evidence="1">Uncharacterized protein</fullName>
    </submittedName>
</protein>
<reference evidence="1 2" key="1">
    <citation type="journal article" date="2020" name="IScience">
        <title>Genome Sequencing of the Endangered Kingdonia uniflora (Circaeasteraceae, Ranunculales) Reveals Potential Mechanisms of Evolutionary Specialization.</title>
        <authorList>
            <person name="Sun Y."/>
            <person name="Deng T."/>
            <person name="Zhang A."/>
            <person name="Moore M.J."/>
            <person name="Landis J.B."/>
            <person name="Lin N."/>
            <person name="Zhang H."/>
            <person name="Zhang X."/>
            <person name="Huang J."/>
            <person name="Zhang X."/>
            <person name="Sun H."/>
            <person name="Wang H."/>
        </authorList>
    </citation>
    <scope>NUCLEOTIDE SEQUENCE [LARGE SCALE GENOMIC DNA]</scope>
    <source>
        <strain evidence="1">TB1705</strain>
        <tissue evidence="1">Leaf</tissue>
    </source>
</reference>
<dbReference type="EMBL" id="JACGCM010001398">
    <property type="protein sequence ID" value="KAF6155873.1"/>
    <property type="molecule type" value="Genomic_DNA"/>
</dbReference>
<feature type="non-terminal residue" evidence="1">
    <location>
        <position position="68"/>
    </location>
</feature>
<keyword evidence="2" id="KW-1185">Reference proteome</keyword>
<dbReference type="AlphaFoldDB" id="A0A7J7MLV5"/>
<evidence type="ECO:0000313" key="1">
    <source>
        <dbReference type="EMBL" id="KAF6155873.1"/>
    </source>
</evidence>
<name>A0A7J7MLV5_9MAGN</name>
<evidence type="ECO:0000313" key="2">
    <source>
        <dbReference type="Proteomes" id="UP000541444"/>
    </source>
</evidence>